<feature type="domain" description="Radical SAM core" evidence="9">
    <location>
        <begin position="192"/>
        <end position="425"/>
    </location>
</feature>
<evidence type="ECO:0000256" key="2">
    <source>
        <dbReference type="ARBA" id="ARBA00022603"/>
    </source>
</evidence>
<dbReference type="CDD" id="cd01335">
    <property type="entry name" value="Radical_SAM"/>
    <property type="match status" value="1"/>
</dbReference>
<evidence type="ECO:0000313" key="11">
    <source>
        <dbReference type="Proteomes" id="UP000230108"/>
    </source>
</evidence>
<evidence type="ECO:0000256" key="6">
    <source>
        <dbReference type="ARBA" id="ARBA00023004"/>
    </source>
</evidence>
<evidence type="ECO:0000256" key="1">
    <source>
        <dbReference type="ARBA" id="ARBA00001966"/>
    </source>
</evidence>
<reference evidence="11" key="1">
    <citation type="submission" date="2017-09" db="EMBL/GenBank/DDBJ databases">
        <title>Depth-based differentiation of microbial function through sediment-hosted aquifers and enrichment of novel symbionts in the deep terrestrial subsurface.</title>
        <authorList>
            <person name="Probst A.J."/>
            <person name="Ladd B."/>
            <person name="Jarett J.K."/>
            <person name="Geller-Mcgrath D.E."/>
            <person name="Sieber C.M.K."/>
            <person name="Emerson J.B."/>
            <person name="Anantharaman K."/>
            <person name="Thomas B.C."/>
            <person name="Malmstrom R."/>
            <person name="Stieglmeier M."/>
            <person name="Klingl A."/>
            <person name="Woyke T."/>
            <person name="Ryan C.M."/>
            <person name="Banfield J.F."/>
        </authorList>
    </citation>
    <scope>NUCLEOTIDE SEQUENCE [LARGE SCALE GENOMIC DNA]</scope>
</reference>
<keyword evidence="7" id="KW-0411">Iron-sulfur</keyword>
<evidence type="ECO:0000256" key="5">
    <source>
        <dbReference type="ARBA" id="ARBA00022723"/>
    </source>
</evidence>
<dbReference type="SMART" id="SM00729">
    <property type="entry name" value="Elp3"/>
    <property type="match status" value="1"/>
</dbReference>
<dbReference type="InterPro" id="IPR006158">
    <property type="entry name" value="Cobalamin-bd"/>
</dbReference>
<dbReference type="GO" id="GO:0003824">
    <property type="term" value="F:catalytic activity"/>
    <property type="evidence" value="ECO:0007669"/>
    <property type="project" value="InterPro"/>
</dbReference>
<gene>
    <name evidence="10" type="ORF">COY90_02485</name>
</gene>
<dbReference type="PANTHER" id="PTHR43409:SF7">
    <property type="entry name" value="BLL1977 PROTEIN"/>
    <property type="match status" value="1"/>
</dbReference>
<evidence type="ECO:0000259" key="9">
    <source>
        <dbReference type="PROSITE" id="PS51918"/>
    </source>
</evidence>
<dbReference type="CDD" id="cd02068">
    <property type="entry name" value="radical_SAM_B12_BD"/>
    <property type="match status" value="1"/>
</dbReference>
<dbReference type="GO" id="GO:0031419">
    <property type="term" value="F:cobalamin binding"/>
    <property type="evidence" value="ECO:0007669"/>
    <property type="project" value="InterPro"/>
</dbReference>
<dbReference type="Gene3D" id="3.40.50.280">
    <property type="entry name" value="Cobalamin-binding domain"/>
    <property type="match status" value="1"/>
</dbReference>
<dbReference type="SFLD" id="SFLDG01082">
    <property type="entry name" value="B12-binding_domain_containing"/>
    <property type="match status" value="1"/>
</dbReference>
<dbReference type="SUPFAM" id="SSF102114">
    <property type="entry name" value="Radical SAM enzymes"/>
    <property type="match status" value="1"/>
</dbReference>
<dbReference type="SFLD" id="SFLDG01123">
    <property type="entry name" value="methyltransferase_(Class_B)"/>
    <property type="match status" value="1"/>
</dbReference>
<dbReference type="InterPro" id="IPR007197">
    <property type="entry name" value="rSAM"/>
</dbReference>
<dbReference type="InterPro" id="IPR006638">
    <property type="entry name" value="Elp3/MiaA/NifB-like_rSAM"/>
</dbReference>
<dbReference type="Pfam" id="PF02310">
    <property type="entry name" value="B12-binding"/>
    <property type="match status" value="1"/>
</dbReference>
<proteinExistence type="predicted"/>
<keyword evidence="6" id="KW-0408">Iron</keyword>
<dbReference type="InterPro" id="IPR051198">
    <property type="entry name" value="BchE-like"/>
</dbReference>
<dbReference type="PROSITE" id="PS51918">
    <property type="entry name" value="RADICAL_SAM"/>
    <property type="match status" value="1"/>
</dbReference>
<keyword evidence="4" id="KW-0949">S-adenosyl-L-methionine</keyword>
<dbReference type="Proteomes" id="UP000230108">
    <property type="component" value="Unassembled WGS sequence"/>
</dbReference>
<accession>A0A2M7QEA4</accession>
<keyword evidence="3" id="KW-0808">Transferase</keyword>
<keyword evidence="5" id="KW-0479">Metal-binding</keyword>
<comment type="cofactor">
    <cofactor evidence="1">
        <name>[4Fe-4S] cluster</name>
        <dbReference type="ChEBI" id="CHEBI:49883"/>
    </cofactor>
</comment>
<evidence type="ECO:0000256" key="3">
    <source>
        <dbReference type="ARBA" id="ARBA00022679"/>
    </source>
</evidence>
<dbReference type="Pfam" id="PF04055">
    <property type="entry name" value="Radical_SAM"/>
    <property type="match status" value="1"/>
</dbReference>
<dbReference type="SFLD" id="SFLDS00029">
    <property type="entry name" value="Radical_SAM"/>
    <property type="match status" value="1"/>
</dbReference>
<dbReference type="PROSITE" id="PS51332">
    <property type="entry name" value="B12_BINDING"/>
    <property type="match status" value="1"/>
</dbReference>
<dbReference type="GO" id="GO:0046872">
    <property type="term" value="F:metal ion binding"/>
    <property type="evidence" value="ECO:0007669"/>
    <property type="project" value="UniProtKB-KW"/>
</dbReference>
<dbReference type="InterPro" id="IPR023404">
    <property type="entry name" value="rSAM_horseshoe"/>
</dbReference>
<protein>
    <submittedName>
        <fullName evidence="10">Uncharacterized protein</fullName>
    </submittedName>
</protein>
<sequence>MRFRRVLLVNPPKVDQGGYKPSPLGILYLASYLRWKIHNTQVQVIDGAIDGEDAVISRIKTFKPDLIGVSALTPGRHQGLWVVREAKKIFPKVKSVMGNVHPTIMWKQMMTAYPEVDYIIRGEGEEALHELVVGYELRIIGNLVWRKRKKIVENKIRSMIKDIDSIPLPAWDLVNPSRYPPRGSGFENGVDLSHEVRFPLIFSRGCMGACTFCSSWMIWKGYRYRSGKCVADEIQMLYDRYTARHFVFQDDTLTGSRDEVISFCKEIIRRKLKIAIYGTTRADKVDPQLLKFMKRAGFYVLSYGIESGSPGMLKRINKRTELENNMRAIRITKQAGIRTNALMMYGLPGETAQDRKLTKKFLRKVKPDEIGTVGAVWLFPGTALYEQAKHAKLINDSFWLGKKPYQIYRGGIGKDKIDYLARVMDEVEWKFGKTLPFMAYKTLLAYKDRFLEKYLL</sequence>
<feature type="domain" description="B12-binding" evidence="8">
    <location>
        <begin position="4"/>
        <end position="142"/>
    </location>
</feature>
<organism evidence="10 11">
    <name type="scientific">Candidatus Roizmanbacteria bacterium CG_4_10_14_0_8_um_filter_39_9</name>
    <dbReference type="NCBI Taxonomy" id="1974829"/>
    <lineage>
        <taxon>Bacteria</taxon>
        <taxon>Candidatus Roizmaniibacteriota</taxon>
    </lineage>
</organism>
<dbReference type="GO" id="GO:0051539">
    <property type="term" value="F:4 iron, 4 sulfur cluster binding"/>
    <property type="evidence" value="ECO:0007669"/>
    <property type="project" value="UniProtKB-KW"/>
</dbReference>
<dbReference type="InterPro" id="IPR058240">
    <property type="entry name" value="rSAM_sf"/>
</dbReference>
<dbReference type="PANTHER" id="PTHR43409">
    <property type="entry name" value="ANAEROBIC MAGNESIUM-PROTOPORPHYRIN IX MONOMETHYL ESTER CYCLASE-RELATED"/>
    <property type="match status" value="1"/>
</dbReference>
<evidence type="ECO:0000313" key="10">
    <source>
        <dbReference type="EMBL" id="PIY69092.1"/>
    </source>
</evidence>
<dbReference type="Gene3D" id="3.80.30.20">
    <property type="entry name" value="tm_1862 like domain"/>
    <property type="match status" value="1"/>
</dbReference>
<name>A0A2M7QEA4_9BACT</name>
<dbReference type="EMBL" id="PFLF01000053">
    <property type="protein sequence ID" value="PIY69092.1"/>
    <property type="molecule type" value="Genomic_DNA"/>
</dbReference>
<comment type="caution">
    <text evidence="10">The sequence shown here is derived from an EMBL/GenBank/DDBJ whole genome shotgun (WGS) entry which is preliminary data.</text>
</comment>
<evidence type="ECO:0000256" key="4">
    <source>
        <dbReference type="ARBA" id="ARBA00022691"/>
    </source>
</evidence>
<evidence type="ECO:0000256" key="7">
    <source>
        <dbReference type="ARBA" id="ARBA00023014"/>
    </source>
</evidence>
<keyword evidence="2" id="KW-0489">Methyltransferase</keyword>
<evidence type="ECO:0000259" key="8">
    <source>
        <dbReference type="PROSITE" id="PS51332"/>
    </source>
</evidence>
<dbReference type="InterPro" id="IPR034466">
    <property type="entry name" value="Methyltransferase_Class_B"/>
</dbReference>
<dbReference type="AlphaFoldDB" id="A0A2M7QEA4"/>